<dbReference type="InterPro" id="IPR023485">
    <property type="entry name" value="Ptyr_pPase"/>
</dbReference>
<evidence type="ECO:0000256" key="2">
    <source>
        <dbReference type="ARBA" id="ARBA00022801"/>
    </source>
</evidence>
<comment type="similarity">
    <text evidence="1">Belongs to the low molecular weight phosphotyrosine protein phosphatase family.</text>
</comment>
<feature type="region of interest" description="Disordered" evidence="5">
    <location>
        <begin position="35"/>
        <end position="59"/>
    </location>
</feature>
<dbReference type="InterPro" id="IPR036196">
    <property type="entry name" value="Ptyr_pPase_sf"/>
</dbReference>
<accession>A0A4Q2SD75</accession>
<evidence type="ECO:0000256" key="3">
    <source>
        <dbReference type="ARBA" id="ARBA00022912"/>
    </source>
</evidence>
<sequence length="181" mass="19282">MPEPLRVLFVCTANICRSPVMELVARDLAGDPERSGVEFSSAGTHARDGHAINTDMTPTLPPTLAPGGADAFRSRYLSAAVLADADLVLTAESTHRQHILDDHPQLHRKVFTLGQFEATIAELPGLSGRELVEAAGRRRTPASPAHDVADPYRRGTAAAETATGTITAMLSVVVPRLVGER</sequence>
<dbReference type="RefSeq" id="WP_129455700.1">
    <property type="nucleotide sequence ID" value="NZ_JACXYX010000015.1"/>
</dbReference>
<dbReference type="Proteomes" id="UP000293291">
    <property type="component" value="Unassembled WGS sequence"/>
</dbReference>
<feature type="active site" description="Nucleophile" evidence="4">
    <location>
        <position position="11"/>
    </location>
</feature>
<dbReference type="PANTHER" id="PTHR11717:SF31">
    <property type="entry name" value="LOW MOLECULAR WEIGHT PROTEIN-TYROSINE-PHOSPHATASE ETP-RELATED"/>
    <property type="match status" value="1"/>
</dbReference>
<dbReference type="SUPFAM" id="SSF52788">
    <property type="entry name" value="Phosphotyrosine protein phosphatases I"/>
    <property type="match status" value="1"/>
</dbReference>
<dbReference type="OrthoDB" id="9784339at2"/>
<dbReference type="AlphaFoldDB" id="A0A4Q2SD75"/>
<dbReference type="InterPro" id="IPR017867">
    <property type="entry name" value="Tyr_phospatase_low_mol_wt"/>
</dbReference>
<feature type="active site" evidence="4">
    <location>
        <position position="17"/>
    </location>
</feature>
<evidence type="ECO:0000259" key="6">
    <source>
        <dbReference type="SMART" id="SM00226"/>
    </source>
</evidence>
<protein>
    <submittedName>
        <fullName evidence="7">Low molecular weight phosphatase family protein</fullName>
    </submittedName>
</protein>
<keyword evidence="2" id="KW-0378">Hydrolase</keyword>
<evidence type="ECO:0000256" key="4">
    <source>
        <dbReference type="PIRSR" id="PIRSR617867-1"/>
    </source>
</evidence>
<evidence type="ECO:0000313" key="8">
    <source>
        <dbReference type="Proteomes" id="UP000293291"/>
    </source>
</evidence>
<reference evidence="7 8" key="1">
    <citation type="submission" date="2019-01" db="EMBL/GenBank/DDBJ databases">
        <title>Novel species of Nocardioides.</title>
        <authorList>
            <person name="Liu Q."/>
            <person name="Xin Y.-H."/>
        </authorList>
    </citation>
    <scope>NUCLEOTIDE SEQUENCE [LARGE SCALE GENOMIC DNA]</scope>
    <source>
        <strain evidence="7 8">CGMCC 4.6875</strain>
    </source>
</reference>
<evidence type="ECO:0000256" key="5">
    <source>
        <dbReference type="SAM" id="MobiDB-lite"/>
    </source>
</evidence>
<dbReference type="EMBL" id="SDWU01000014">
    <property type="protein sequence ID" value="RYC00705.1"/>
    <property type="molecule type" value="Genomic_DNA"/>
</dbReference>
<dbReference type="Pfam" id="PF01451">
    <property type="entry name" value="LMWPc"/>
    <property type="match status" value="1"/>
</dbReference>
<proteinExistence type="inferred from homology"/>
<dbReference type="SMART" id="SM00226">
    <property type="entry name" value="LMWPc"/>
    <property type="match status" value="1"/>
</dbReference>
<dbReference type="PANTHER" id="PTHR11717">
    <property type="entry name" value="LOW MOLECULAR WEIGHT PROTEIN TYROSINE PHOSPHATASE"/>
    <property type="match status" value="1"/>
</dbReference>
<dbReference type="GO" id="GO:0004725">
    <property type="term" value="F:protein tyrosine phosphatase activity"/>
    <property type="evidence" value="ECO:0007669"/>
    <property type="project" value="InterPro"/>
</dbReference>
<organism evidence="7 8">
    <name type="scientific">Nocardioides ganghwensis</name>
    <dbReference type="NCBI Taxonomy" id="252230"/>
    <lineage>
        <taxon>Bacteria</taxon>
        <taxon>Bacillati</taxon>
        <taxon>Actinomycetota</taxon>
        <taxon>Actinomycetes</taxon>
        <taxon>Propionibacteriales</taxon>
        <taxon>Nocardioidaceae</taxon>
        <taxon>Nocardioides</taxon>
    </lineage>
</organism>
<dbReference type="Gene3D" id="3.40.50.2300">
    <property type="match status" value="1"/>
</dbReference>
<feature type="domain" description="Phosphotyrosine protein phosphatase I" evidence="6">
    <location>
        <begin position="5"/>
        <end position="180"/>
    </location>
</feature>
<comment type="caution">
    <text evidence="7">The sequence shown here is derived from an EMBL/GenBank/DDBJ whole genome shotgun (WGS) entry which is preliminary data.</text>
</comment>
<dbReference type="InterPro" id="IPR050438">
    <property type="entry name" value="LMW_PTPase"/>
</dbReference>
<gene>
    <name evidence="7" type="ORF">EUA07_13490</name>
</gene>
<name>A0A4Q2SD75_9ACTN</name>
<evidence type="ECO:0000313" key="7">
    <source>
        <dbReference type="EMBL" id="RYC00705.1"/>
    </source>
</evidence>
<dbReference type="PRINTS" id="PR00719">
    <property type="entry name" value="LMWPTPASE"/>
</dbReference>
<keyword evidence="3" id="KW-0904">Protein phosphatase</keyword>
<keyword evidence="8" id="KW-1185">Reference proteome</keyword>
<evidence type="ECO:0000256" key="1">
    <source>
        <dbReference type="ARBA" id="ARBA00011063"/>
    </source>
</evidence>